<organism evidence="2 3">
    <name type="scientific">Caligus rogercresseyi</name>
    <name type="common">Sea louse</name>
    <dbReference type="NCBI Taxonomy" id="217165"/>
    <lineage>
        <taxon>Eukaryota</taxon>
        <taxon>Metazoa</taxon>
        <taxon>Ecdysozoa</taxon>
        <taxon>Arthropoda</taxon>
        <taxon>Crustacea</taxon>
        <taxon>Multicrustacea</taxon>
        <taxon>Hexanauplia</taxon>
        <taxon>Copepoda</taxon>
        <taxon>Siphonostomatoida</taxon>
        <taxon>Caligidae</taxon>
        <taxon>Caligus</taxon>
    </lineage>
</organism>
<protein>
    <submittedName>
        <fullName evidence="2">Uncharacterized protein</fullName>
    </submittedName>
</protein>
<name>A0A7T8HLZ3_CALRO</name>
<sequence>KKKKQLPMSSETVKRSAGFGKEWTRHLKSVWGGNQRGMRSSTGFIPSRRYSEPPPKQ</sequence>
<proteinExistence type="predicted"/>
<reference evidence="3" key="1">
    <citation type="submission" date="2021-01" db="EMBL/GenBank/DDBJ databases">
        <title>Caligus Genome Assembly.</title>
        <authorList>
            <person name="Gallardo-Escarate C."/>
        </authorList>
    </citation>
    <scope>NUCLEOTIDE SEQUENCE [LARGE SCALE GENOMIC DNA]</scope>
</reference>
<feature type="region of interest" description="Disordered" evidence="1">
    <location>
        <begin position="31"/>
        <end position="57"/>
    </location>
</feature>
<evidence type="ECO:0000256" key="1">
    <source>
        <dbReference type="SAM" id="MobiDB-lite"/>
    </source>
</evidence>
<dbReference type="EMBL" id="CP045892">
    <property type="protein sequence ID" value="QQP52489.1"/>
    <property type="molecule type" value="Genomic_DNA"/>
</dbReference>
<dbReference type="Proteomes" id="UP000595437">
    <property type="component" value="Chromosome 3"/>
</dbReference>
<dbReference type="AlphaFoldDB" id="A0A7T8HLZ3"/>
<accession>A0A7T8HLZ3</accession>
<evidence type="ECO:0000313" key="2">
    <source>
        <dbReference type="EMBL" id="QQP52489.1"/>
    </source>
</evidence>
<evidence type="ECO:0000313" key="3">
    <source>
        <dbReference type="Proteomes" id="UP000595437"/>
    </source>
</evidence>
<gene>
    <name evidence="2" type="ORF">FKW44_004659</name>
</gene>
<feature type="non-terminal residue" evidence="2">
    <location>
        <position position="1"/>
    </location>
</feature>
<keyword evidence="3" id="KW-1185">Reference proteome</keyword>